<dbReference type="InterPro" id="IPR038561">
    <property type="entry name" value="SoxD_sf"/>
</dbReference>
<gene>
    <name evidence="1" type="ORF">PEV8663_00911</name>
</gene>
<sequence length="88" mass="9875">MRLTCPLCGERDSREFYYQGAASMLNRPPADAAGQEWHSYMHLRDNPAGEVRDLWYHQDGCGSWLVVSRNTVTHHISSVDLIGAQNAG</sequence>
<organism evidence="1 2">
    <name type="scientific">Pelagimonas varians</name>
    <dbReference type="NCBI Taxonomy" id="696760"/>
    <lineage>
        <taxon>Bacteria</taxon>
        <taxon>Pseudomonadati</taxon>
        <taxon>Pseudomonadota</taxon>
        <taxon>Alphaproteobacteria</taxon>
        <taxon>Rhodobacterales</taxon>
        <taxon>Roseobacteraceae</taxon>
        <taxon>Pelagimonas</taxon>
    </lineage>
</organism>
<dbReference type="EMBL" id="FXYH01000003">
    <property type="protein sequence ID" value="SMX37084.1"/>
    <property type="molecule type" value="Genomic_DNA"/>
</dbReference>
<dbReference type="Gene3D" id="3.30.2270.10">
    <property type="entry name" value="Folate-binding superfamily"/>
    <property type="match status" value="1"/>
</dbReference>
<protein>
    <submittedName>
        <fullName evidence="1">Sarcosine oxidase, delta subunit family</fullName>
    </submittedName>
</protein>
<dbReference type="RefSeq" id="WP_097803460.1">
    <property type="nucleotide sequence ID" value="NZ_FXYH01000003.1"/>
</dbReference>
<dbReference type="Proteomes" id="UP000220836">
    <property type="component" value="Unassembled WGS sequence"/>
</dbReference>
<accession>A0A238K3X1</accession>
<keyword evidence="2" id="KW-1185">Reference proteome</keyword>
<dbReference type="GO" id="GO:0008115">
    <property type="term" value="F:sarcosine oxidase activity"/>
    <property type="evidence" value="ECO:0007669"/>
    <property type="project" value="InterPro"/>
</dbReference>
<dbReference type="OrthoDB" id="5420070at2"/>
<evidence type="ECO:0000313" key="1">
    <source>
        <dbReference type="EMBL" id="SMX37084.1"/>
    </source>
</evidence>
<dbReference type="AlphaFoldDB" id="A0A238K3X1"/>
<dbReference type="GO" id="GO:0046653">
    <property type="term" value="P:tetrahydrofolate metabolic process"/>
    <property type="evidence" value="ECO:0007669"/>
    <property type="project" value="InterPro"/>
</dbReference>
<reference evidence="1 2" key="1">
    <citation type="submission" date="2017-05" db="EMBL/GenBank/DDBJ databases">
        <authorList>
            <person name="Song R."/>
            <person name="Chenine A.L."/>
            <person name="Ruprecht R.M."/>
        </authorList>
    </citation>
    <scope>NUCLEOTIDE SEQUENCE [LARGE SCALE GENOMIC DNA]</scope>
    <source>
        <strain evidence="1 2">CECT 8663</strain>
    </source>
</reference>
<dbReference type="Pfam" id="PF04267">
    <property type="entry name" value="SoxD"/>
    <property type="match status" value="1"/>
</dbReference>
<evidence type="ECO:0000313" key="2">
    <source>
        <dbReference type="Proteomes" id="UP000220836"/>
    </source>
</evidence>
<name>A0A238K3X1_9RHOB</name>
<dbReference type="InterPro" id="IPR006279">
    <property type="entry name" value="SoxD"/>
</dbReference>
<proteinExistence type="predicted"/>